<keyword evidence="2" id="KW-0812">Transmembrane</keyword>
<feature type="transmembrane region" description="Helical" evidence="2">
    <location>
        <begin position="573"/>
        <end position="600"/>
    </location>
</feature>
<reference evidence="3 4" key="1">
    <citation type="journal article" date="2024" name="Commun. Biol.">
        <title>Comparative genomic analysis of thermophilic fungi reveals convergent evolutionary adaptations and gene losses.</title>
        <authorList>
            <person name="Steindorff A.S."/>
            <person name="Aguilar-Pontes M.V."/>
            <person name="Robinson A.J."/>
            <person name="Andreopoulos B."/>
            <person name="LaButti K."/>
            <person name="Kuo A."/>
            <person name="Mondo S."/>
            <person name="Riley R."/>
            <person name="Otillar R."/>
            <person name="Haridas S."/>
            <person name="Lipzen A."/>
            <person name="Grimwood J."/>
            <person name="Schmutz J."/>
            <person name="Clum A."/>
            <person name="Reid I.D."/>
            <person name="Moisan M.C."/>
            <person name="Butler G."/>
            <person name="Nguyen T.T.M."/>
            <person name="Dewar K."/>
            <person name="Conant G."/>
            <person name="Drula E."/>
            <person name="Henrissat B."/>
            <person name="Hansel C."/>
            <person name="Singer S."/>
            <person name="Hutchinson M.I."/>
            <person name="de Vries R.P."/>
            <person name="Natvig D.O."/>
            <person name="Powell A.J."/>
            <person name="Tsang A."/>
            <person name="Grigoriev I.V."/>
        </authorList>
    </citation>
    <scope>NUCLEOTIDE SEQUENCE [LARGE SCALE GENOMIC DNA]</scope>
    <source>
        <strain evidence="3 4">CBS 494.80</strain>
    </source>
</reference>
<sequence length="684" mass="74187">MQRKAIPTHAHTTSEYAPVHGTSPEIDISSHNPLPNARHEGNNRYPNKESSTVTSTFLTEDTTIPGQKTAQWGISWLGEPLQIPLFTFLGVVLAVAHHLVYRALDGQVVGESKFGQQAVKQIGNVFVFLALACLKIAIDESYNQYIWYAMRRKPFAIETLDKLFTLPFRIAAIFSFKLLGGAKVAALLGLLSWLSFLGGLTPAATLSVVPALLNTTEMRMVPVLDFNTSSWWQFQTINTMPTIDPTAIHLKTATSAAVGAEVIPPTAPSSNSSFSVQFFGPTIKCRDPDQGQKGAFDAYSTVLANVSQIVTTGTLPSVQANNSIASGFLIMSAFSPTQNMVDEAYRRQDRISVYNNWPAELSANYSYHLSSVYRGNQQLWVQLGDRNIVCSLVNASFDVSFSYLNGAGTITHQQVTVLPPASPSNSSALSIYYSDAASAFNKSDRSWQNSAYYASFLALGNNVFGNVSIENSTTKLADKFLQLSQASSRILQTGLVACDEFTNSIWATDFNTTAVFPQSTGCRNKTLSLALEDLANNITISMLSVPGMTSRISVPVKIGIMNNVYKYEQQDLLVSYAATIAVTLFCVALGVACLVSNGVYHTMSFSAVMATTRNPDLDVLAEGACLGAKKGMMERRIMFGVLRGENDGGGNEEYRGSQGDETVQHAAFGLEGTVMKIKKGTLCS</sequence>
<gene>
    <name evidence="3" type="ORF">VTL71DRAFT_3746</name>
</gene>
<dbReference type="Proteomes" id="UP001595075">
    <property type="component" value="Unassembled WGS sequence"/>
</dbReference>
<protein>
    <submittedName>
        <fullName evidence="3">Uncharacterized protein</fullName>
    </submittedName>
</protein>
<dbReference type="PANTHER" id="PTHR35041">
    <property type="entry name" value="MEDIATOR OF RNA POLYMERASE II TRANSCRIPTION SUBUNIT 1"/>
    <property type="match status" value="1"/>
</dbReference>
<name>A0ABR4C5Q8_9HELO</name>
<feature type="region of interest" description="Disordered" evidence="1">
    <location>
        <begin position="1"/>
        <end position="52"/>
    </location>
</feature>
<dbReference type="PANTHER" id="PTHR35041:SF3">
    <property type="entry name" value="FORMYLMETHIONINE DEFORMYLASE-LIKE PROTEIN"/>
    <property type="match status" value="1"/>
</dbReference>
<keyword evidence="4" id="KW-1185">Reference proteome</keyword>
<comment type="caution">
    <text evidence="3">The sequence shown here is derived from an EMBL/GenBank/DDBJ whole genome shotgun (WGS) entry which is preliminary data.</text>
</comment>
<keyword evidence="2" id="KW-0472">Membrane</keyword>
<keyword evidence="2" id="KW-1133">Transmembrane helix</keyword>
<evidence type="ECO:0000313" key="4">
    <source>
        <dbReference type="Proteomes" id="UP001595075"/>
    </source>
</evidence>
<accession>A0ABR4C5Q8</accession>
<evidence type="ECO:0000256" key="1">
    <source>
        <dbReference type="SAM" id="MobiDB-lite"/>
    </source>
</evidence>
<evidence type="ECO:0000256" key="2">
    <source>
        <dbReference type="SAM" id="Phobius"/>
    </source>
</evidence>
<evidence type="ECO:0000313" key="3">
    <source>
        <dbReference type="EMBL" id="KAL2064609.1"/>
    </source>
</evidence>
<dbReference type="EMBL" id="JAZHXI010000013">
    <property type="protein sequence ID" value="KAL2064609.1"/>
    <property type="molecule type" value="Genomic_DNA"/>
</dbReference>
<proteinExistence type="predicted"/>
<organism evidence="3 4">
    <name type="scientific">Oculimacula yallundae</name>
    <dbReference type="NCBI Taxonomy" id="86028"/>
    <lineage>
        <taxon>Eukaryota</taxon>
        <taxon>Fungi</taxon>
        <taxon>Dikarya</taxon>
        <taxon>Ascomycota</taxon>
        <taxon>Pezizomycotina</taxon>
        <taxon>Leotiomycetes</taxon>
        <taxon>Helotiales</taxon>
        <taxon>Ploettnerulaceae</taxon>
        <taxon>Oculimacula</taxon>
    </lineage>
</organism>